<keyword evidence="3" id="KW-1185">Reference proteome</keyword>
<evidence type="ECO:0000313" key="4">
    <source>
        <dbReference type="WBParaSite" id="nRc.2.0.1.t16814-RA"/>
    </source>
</evidence>
<reference evidence="4" key="1">
    <citation type="submission" date="2022-11" db="UniProtKB">
        <authorList>
            <consortium name="WormBaseParasite"/>
        </authorList>
    </citation>
    <scope>IDENTIFICATION</scope>
</reference>
<accession>A0A915ITV6</accession>
<organism evidence="3 4">
    <name type="scientific">Romanomermis culicivorax</name>
    <name type="common">Nematode worm</name>
    <dbReference type="NCBI Taxonomy" id="13658"/>
    <lineage>
        <taxon>Eukaryota</taxon>
        <taxon>Metazoa</taxon>
        <taxon>Ecdysozoa</taxon>
        <taxon>Nematoda</taxon>
        <taxon>Enoplea</taxon>
        <taxon>Dorylaimia</taxon>
        <taxon>Mermithida</taxon>
        <taxon>Mermithoidea</taxon>
        <taxon>Mermithidae</taxon>
        <taxon>Romanomermis</taxon>
    </lineage>
</organism>
<proteinExistence type="predicted"/>
<feature type="region of interest" description="Disordered" evidence="1">
    <location>
        <begin position="85"/>
        <end position="134"/>
    </location>
</feature>
<feature type="chain" id="PRO_5036834189" evidence="2">
    <location>
        <begin position="28"/>
        <end position="134"/>
    </location>
</feature>
<evidence type="ECO:0000256" key="2">
    <source>
        <dbReference type="SAM" id="SignalP"/>
    </source>
</evidence>
<dbReference type="Proteomes" id="UP000887565">
    <property type="component" value="Unplaced"/>
</dbReference>
<feature type="signal peptide" evidence="2">
    <location>
        <begin position="1"/>
        <end position="27"/>
    </location>
</feature>
<evidence type="ECO:0000256" key="1">
    <source>
        <dbReference type="SAM" id="MobiDB-lite"/>
    </source>
</evidence>
<name>A0A915ITV6_ROMCU</name>
<dbReference type="AlphaFoldDB" id="A0A915ITV6"/>
<keyword evidence="2" id="KW-0732">Signal</keyword>
<protein>
    <submittedName>
        <fullName evidence="4">Uncharacterized protein</fullName>
    </submittedName>
</protein>
<dbReference type="WBParaSite" id="nRc.2.0.1.t16814-RA">
    <property type="protein sequence ID" value="nRc.2.0.1.t16814-RA"/>
    <property type="gene ID" value="nRc.2.0.1.g16814"/>
</dbReference>
<sequence>MMQLKQTKIFLFLITLICLRRSDYCNGQDQILKNYPLLDKEAGDEQAISLQIVSKIDSLEKEISHIKEILSMMIEIPNIDRSSFEKRQRLEADDSESPQAAHNNKRKPGGQQLPYFGSRGRRGHIKIPYMGSRG</sequence>
<evidence type="ECO:0000313" key="3">
    <source>
        <dbReference type="Proteomes" id="UP000887565"/>
    </source>
</evidence>